<gene>
    <name evidence="1" type="ORF">UFOVP693_13</name>
</gene>
<name>A0A6J5NEN3_9CAUD</name>
<proteinExistence type="predicted"/>
<protein>
    <submittedName>
        <fullName evidence="1">Uncharacterized protein</fullName>
    </submittedName>
</protein>
<sequence>MATTPATVRSFKQVTEIFREVSLSQESVKQFQIGELSDLDMENVEHEFVRFPLVYMVPQPSVMDRFGKMTLGFSFIVCDIVKDNDELLTIDTQNNCLMIMQDIFSKFIMTDWATVPLKIETPITTVPFMERFNNNLSGWAAEINVEVQNPFDLCNAAFN</sequence>
<dbReference type="EMBL" id="LR796650">
    <property type="protein sequence ID" value="CAB4157237.1"/>
    <property type="molecule type" value="Genomic_DNA"/>
</dbReference>
<organism evidence="1">
    <name type="scientific">uncultured Caudovirales phage</name>
    <dbReference type="NCBI Taxonomy" id="2100421"/>
    <lineage>
        <taxon>Viruses</taxon>
        <taxon>Duplodnaviria</taxon>
        <taxon>Heunggongvirae</taxon>
        <taxon>Uroviricota</taxon>
        <taxon>Caudoviricetes</taxon>
        <taxon>Peduoviridae</taxon>
        <taxon>Maltschvirus</taxon>
        <taxon>Maltschvirus maltsch</taxon>
    </lineage>
</organism>
<evidence type="ECO:0000313" key="1">
    <source>
        <dbReference type="EMBL" id="CAB4157237.1"/>
    </source>
</evidence>
<reference evidence="1" key="1">
    <citation type="submission" date="2020-04" db="EMBL/GenBank/DDBJ databases">
        <authorList>
            <person name="Chiriac C."/>
            <person name="Salcher M."/>
            <person name="Ghai R."/>
            <person name="Kavagutti S V."/>
        </authorList>
    </citation>
    <scope>NUCLEOTIDE SEQUENCE</scope>
</reference>
<accession>A0A6J5NEN3</accession>